<comment type="caution">
    <text evidence="2">The sequence shown here is derived from an EMBL/GenBank/DDBJ whole genome shotgun (WGS) entry which is preliminary data.</text>
</comment>
<dbReference type="EMBL" id="JAERUA010000010">
    <property type="protein sequence ID" value="KAI1894922.1"/>
    <property type="molecule type" value="Genomic_DNA"/>
</dbReference>
<organism evidence="2 3">
    <name type="scientific">Albula goreensis</name>
    <dbReference type="NCBI Taxonomy" id="1534307"/>
    <lineage>
        <taxon>Eukaryota</taxon>
        <taxon>Metazoa</taxon>
        <taxon>Chordata</taxon>
        <taxon>Craniata</taxon>
        <taxon>Vertebrata</taxon>
        <taxon>Euteleostomi</taxon>
        <taxon>Actinopterygii</taxon>
        <taxon>Neopterygii</taxon>
        <taxon>Teleostei</taxon>
        <taxon>Albuliformes</taxon>
        <taxon>Albulidae</taxon>
        <taxon>Albula</taxon>
    </lineage>
</organism>
<protein>
    <submittedName>
        <fullName evidence="2">Uncharacterized protein</fullName>
    </submittedName>
</protein>
<feature type="region of interest" description="Disordered" evidence="1">
    <location>
        <begin position="1"/>
        <end position="82"/>
    </location>
</feature>
<reference evidence="2" key="1">
    <citation type="submission" date="2021-01" db="EMBL/GenBank/DDBJ databases">
        <authorList>
            <person name="Zahm M."/>
            <person name="Roques C."/>
            <person name="Cabau C."/>
            <person name="Klopp C."/>
            <person name="Donnadieu C."/>
            <person name="Jouanno E."/>
            <person name="Lampietro C."/>
            <person name="Louis A."/>
            <person name="Herpin A."/>
            <person name="Echchiki A."/>
            <person name="Berthelot C."/>
            <person name="Parey E."/>
            <person name="Roest-Crollius H."/>
            <person name="Braasch I."/>
            <person name="Postlethwait J."/>
            <person name="Bobe J."/>
            <person name="Montfort J."/>
            <person name="Bouchez O."/>
            <person name="Begum T."/>
            <person name="Mejri S."/>
            <person name="Adams A."/>
            <person name="Chen W.-J."/>
            <person name="Guiguen Y."/>
        </authorList>
    </citation>
    <scope>NUCLEOTIDE SEQUENCE</scope>
    <source>
        <tissue evidence="2">Blood</tissue>
    </source>
</reference>
<evidence type="ECO:0000313" key="2">
    <source>
        <dbReference type="EMBL" id="KAI1894922.1"/>
    </source>
</evidence>
<proteinExistence type="predicted"/>
<sequence length="125" mass="13484">MSMRLDWEQTASSVLPGGRGWGGDLSSERGGAGERPGERGSSCAPHSPNHGAFSGVSRPSRLSATHVTPSTGGLIEGERSEIDQELETDVAVSVEEDHVTEPMTFHSECRILWRLRSEHCNGKAR</sequence>
<feature type="compositionally biased region" description="Polar residues" evidence="1">
    <location>
        <begin position="60"/>
        <end position="71"/>
    </location>
</feature>
<keyword evidence="3" id="KW-1185">Reference proteome</keyword>
<evidence type="ECO:0000313" key="3">
    <source>
        <dbReference type="Proteomes" id="UP000829720"/>
    </source>
</evidence>
<evidence type="ECO:0000256" key="1">
    <source>
        <dbReference type="SAM" id="MobiDB-lite"/>
    </source>
</evidence>
<dbReference type="AlphaFoldDB" id="A0A8T3DF43"/>
<accession>A0A8T3DF43</accession>
<name>A0A8T3DF43_9TELE</name>
<gene>
    <name evidence="2" type="ORF">AGOR_G00120750</name>
</gene>
<dbReference type="Proteomes" id="UP000829720">
    <property type="component" value="Unassembled WGS sequence"/>
</dbReference>